<comment type="caution">
    <text evidence="2">The sequence shown here is derived from an EMBL/GenBank/DDBJ whole genome shotgun (WGS) entry which is preliminary data.</text>
</comment>
<keyword evidence="3" id="KW-1185">Reference proteome</keyword>
<feature type="compositionally biased region" description="Polar residues" evidence="1">
    <location>
        <begin position="442"/>
        <end position="451"/>
    </location>
</feature>
<gene>
    <name evidence="2" type="ORF">EIP91_009743</name>
</gene>
<dbReference type="EMBL" id="RWJN01000565">
    <property type="protein sequence ID" value="TCD60642.1"/>
    <property type="molecule type" value="Genomic_DNA"/>
</dbReference>
<proteinExistence type="predicted"/>
<feature type="compositionally biased region" description="Basic and acidic residues" evidence="1">
    <location>
        <begin position="368"/>
        <end position="381"/>
    </location>
</feature>
<evidence type="ECO:0000313" key="3">
    <source>
        <dbReference type="Proteomes" id="UP000292702"/>
    </source>
</evidence>
<sequence>MASSSGNSQADISGSEINAKATFMSSLRNLMAWAEANQWEFYQYRPWGCLFSELCRQAKKTKDTVLTSACQHPFLRMEGDVLPREYATREYCVADFALTSLDFSGHPDLDLFSIGMLFLIAELKTLDGTEAPWDTTEGRHNASIELGRAEIQMRLQALLGFARHPRQSVLYTLAICGPWWQPIKWTRDGPDVNMQALISVPLHMFSLPSRTQLNPWLRKMFSALATTDVDVTSDAFVGTWFELSPEEIRSQKYKSWPPTEVELRDSGNEENYKLPSAKIMPRPRRAQSQIPNEAQVLARSPLPEKVDIHFHRRVSPPAVIEDLFYTRDGDVTLEDFPDAEPPASSSGFSSAGDIQSDDEEVDQTRQGLTERHTSKTKDTRARNSKRPVLSPDSEGKEEAVVPHKARRLDEYDWATQPASPIRAPADEGIRTRPQAPWPKQLQRLQQQEVTR</sequence>
<accession>A0A4R0R1A5</accession>
<dbReference type="AlphaFoldDB" id="A0A4R0R1A5"/>
<protein>
    <submittedName>
        <fullName evidence="2">Uncharacterized protein</fullName>
    </submittedName>
</protein>
<feature type="region of interest" description="Disordered" evidence="1">
    <location>
        <begin position="332"/>
        <end position="451"/>
    </location>
</feature>
<feature type="region of interest" description="Disordered" evidence="1">
    <location>
        <begin position="262"/>
        <end position="293"/>
    </location>
</feature>
<evidence type="ECO:0000256" key="1">
    <source>
        <dbReference type="SAM" id="MobiDB-lite"/>
    </source>
</evidence>
<dbReference type="Proteomes" id="UP000292702">
    <property type="component" value="Unassembled WGS sequence"/>
</dbReference>
<feature type="compositionally biased region" description="Low complexity" evidence="1">
    <location>
        <begin position="341"/>
        <end position="352"/>
    </location>
</feature>
<organism evidence="2 3">
    <name type="scientific">Steccherinum ochraceum</name>
    <dbReference type="NCBI Taxonomy" id="92696"/>
    <lineage>
        <taxon>Eukaryota</taxon>
        <taxon>Fungi</taxon>
        <taxon>Dikarya</taxon>
        <taxon>Basidiomycota</taxon>
        <taxon>Agaricomycotina</taxon>
        <taxon>Agaricomycetes</taxon>
        <taxon>Polyporales</taxon>
        <taxon>Steccherinaceae</taxon>
        <taxon>Steccherinum</taxon>
    </lineage>
</organism>
<evidence type="ECO:0000313" key="2">
    <source>
        <dbReference type="EMBL" id="TCD60642.1"/>
    </source>
</evidence>
<feature type="compositionally biased region" description="Basic and acidic residues" evidence="1">
    <location>
        <begin position="262"/>
        <end position="272"/>
    </location>
</feature>
<reference evidence="2 3" key="1">
    <citation type="submission" date="2018-11" db="EMBL/GenBank/DDBJ databases">
        <title>Genome assembly of Steccherinum ochraceum LE-BIN_3174, the white-rot fungus of the Steccherinaceae family (The Residual Polyporoid clade, Polyporales, Basidiomycota).</title>
        <authorList>
            <person name="Fedorova T.V."/>
            <person name="Glazunova O.A."/>
            <person name="Landesman E.O."/>
            <person name="Moiseenko K.V."/>
            <person name="Psurtseva N.V."/>
            <person name="Savinova O.S."/>
            <person name="Shakhova N.V."/>
            <person name="Tyazhelova T.V."/>
            <person name="Vasina D.V."/>
        </authorList>
    </citation>
    <scope>NUCLEOTIDE SEQUENCE [LARGE SCALE GENOMIC DNA]</scope>
    <source>
        <strain evidence="2 3">LE-BIN_3174</strain>
    </source>
</reference>
<name>A0A4R0R1A5_9APHY</name>